<sequence>MFGERATTKFTKRQISTPFATKPSTKQVRNLVKFVKKSFNSWEKSKTVKNDKSIFYTCCTEEEHQNWLNEEIDKRRILPC</sequence>
<dbReference type="Proteomes" id="UP000092443">
    <property type="component" value="Unplaced"/>
</dbReference>
<reference evidence="2" key="1">
    <citation type="submission" date="2025-08" db="UniProtKB">
        <authorList>
            <consortium name="RefSeq"/>
        </authorList>
    </citation>
    <scope>IDENTIFICATION</scope>
    <source>
        <tissue evidence="2">Whole body pupa</tissue>
    </source>
</reference>
<keyword evidence="1" id="KW-1185">Reference proteome</keyword>
<protein>
    <submittedName>
        <fullName evidence="2">Uncharacterized protein LOC119644926</fullName>
    </submittedName>
</protein>
<name>A0A9C5ZJ16_9MUSC</name>
<dbReference type="AlphaFoldDB" id="A0A9C5ZJ16"/>
<dbReference type="RefSeq" id="XP_037900598.1">
    <property type="nucleotide sequence ID" value="XM_038044670.1"/>
</dbReference>
<gene>
    <name evidence="2" type="primary">LOC119644926</name>
</gene>
<dbReference type="KEGG" id="gfs:119644926"/>
<accession>A0A9C5ZJ16</accession>
<proteinExistence type="predicted"/>
<dbReference type="GeneID" id="119644926"/>
<organism evidence="1 2">
    <name type="scientific">Glossina fuscipes</name>
    <dbReference type="NCBI Taxonomy" id="7396"/>
    <lineage>
        <taxon>Eukaryota</taxon>
        <taxon>Metazoa</taxon>
        <taxon>Ecdysozoa</taxon>
        <taxon>Arthropoda</taxon>
        <taxon>Hexapoda</taxon>
        <taxon>Insecta</taxon>
        <taxon>Pterygota</taxon>
        <taxon>Neoptera</taxon>
        <taxon>Endopterygota</taxon>
        <taxon>Diptera</taxon>
        <taxon>Brachycera</taxon>
        <taxon>Muscomorpha</taxon>
        <taxon>Hippoboscoidea</taxon>
        <taxon>Glossinidae</taxon>
        <taxon>Glossina</taxon>
    </lineage>
</organism>
<evidence type="ECO:0000313" key="2">
    <source>
        <dbReference type="RefSeq" id="XP_037900598.1"/>
    </source>
</evidence>
<evidence type="ECO:0000313" key="1">
    <source>
        <dbReference type="Proteomes" id="UP000092443"/>
    </source>
</evidence>